<evidence type="ECO:0000313" key="2">
    <source>
        <dbReference type="EMBL" id="RPB07521.1"/>
    </source>
</evidence>
<organism evidence="2 3">
    <name type="scientific">Morchella conica CCBAS932</name>
    <dbReference type="NCBI Taxonomy" id="1392247"/>
    <lineage>
        <taxon>Eukaryota</taxon>
        <taxon>Fungi</taxon>
        <taxon>Dikarya</taxon>
        <taxon>Ascomycota</taxon>
        <taxon>Pezizomycotina</taxon>
        <taxon>Pezizomycetes</taxon>
        <taxon>Pezizales</taxon>
        <taxon>Morchellaceae</taxon>
        <taxon>Morchella</taxon>
    </lineage>
</organism>
<dbReference type="Proteomes" id="UP000277580">
    <property type="component" value="Unassembled WGS sequence"/>
</dbReference>
<protein>
    <submittedName>
        <fullName evidence="2">Uncharacterized protein</fullName>
    </submittedName>
</protein>
<dbReference type="EMBL" id="ML119180">
    <property type="protein sequence ID" value="RPB07521.1"/>
    <property type="molecule type" value="Genomic_DNA"/>
</dbReference>
<keyword evidence="3" id="KW-1185">Reference proteome</keyword>
<gene>
    <name evidence="2" type="ORF">P167DRAFT_579135</name>
</gene>
<feature type="region of interest" description="Disordered" evidence="1">
    <location>
        <begin position="128"/>
        <end position="193"/>
    </location>
</feature>
<accession>A0A3N4KGN2</accession>
<name>A0A3N4KGN2_9PEZI</name>
<reference evidence="2 3" key="1">
    <citation type="journal article" date="2018" name="Nat. Ecol. Evol.">
        <title>Pezizomycetes genomes reveal the molecular basis of ectomycorrhizal truffle lifestyle.</title>
        <authorList>
            <person name="Murat C."/>
            <person name="Payen T."/>
            <person name="Noel B."/>
            <person name="Kuo A."/>
            <person name="Morin E."/>
            <person name="Chen J."/>
            <person name="Kohler A."/>
            <person name="Krizsan K."/>
            <person name="Balestrini R."/>
            <person name="Da Silva C."/>
            <person name="Montanini B."/>
            <person name="Hainaut M."/>
            <person name="Levati E."/>
            <person name="Barry K.W."/>
            <person name="Belfiori B."/>
            <person name="Cichocki N."/>
            <person name="Clum A."/>
            <person name="Dockter R.B."/>
            <person name="Fauchery L."/>
            <person name="Guy J."/>
            <person name="Iotti M."/>
            <person name="Le Tacon F."/>
            <person name="Lindquist E.A."/>
            <person name="Lipzen A."/>
            <person name="Malagnac F."/>
            <person name="Mello A."/>
            <person name="Molinier V."/>
            <person name="Miyauchi S."/>
            <person name="Poulain J."/>
            <person name="Riccioni C."/>
            <person name="Rubini A."/>
            <person name="Sitrit Y."/>
            <person name="Splivallo R."/>
            <person name="Traeger S."/>
            <person name="Wang M."/>
            <person name="Zifcakova L."/>
            <person name="Wipf D."/>
            <person name="Zambonelli A."/>
            <person name="Paolocci F."/>
            <person name="Nowrousian M."/>
            <person name="Ottonello S."/>
            <person name="Baldrian P."/>
            <person name="Spatafora J.W."/>
            <person name="Henrissat B."/>
            <person name="Nagy L.G."/>
            <person name="Aury J.M."/>
            <person name="Wincker P."/>
            <person name="Grigoriev I.V."/>
            <person name="Bonfante P."/>
            <person name="Martin F.M."/>
        </authorList>
    </citation>
    <scope>NUCLEOTIDE SEQUENCE [LARGE SCALE GENOMIC DNA]</scope>
    <source>
        <strain evidence="2 3">CCBAS932</strain>
    </source>
</reference>
<proteinExistence type="predicted"/>
<dbReference type="InParanoid" id="A0A3N4KGN2"/>
<evidence type="ECO:0000313" key="3">
    <source>
        <dbReference type="Proteomes" id="UP000277580"/>
    </source>
</evidence>
<sequence length="193" mass="21348">MSVPRLRHPRQESLEHILNFTIDLNSPPSSPSEVEEASFIYHQTKSATGPLVSLRDIQDQYQPILPIPLTSEGSKLVVLVAFAPRGGGQAFSRNMPAAQAQRMITITTTNQVPARSFTSSLQRSTNTLIPHLPNLPFRDRPQATYSRPTLPSPPLPVAGRQQMHHQPPARARVRPRQEAPLAPPDLITTIRAP</sequence>
<dbReference type="AlphaFoldDB" id="A0A3N4KGN2"/>
<evidence type="ECO:0000256" key="1">
    <source>
        <dbReference type="SAM" id="MobiDB-lite"/>
    </source>
</evidence>